<dbReference type="SUPFAM" id="SSF55961">
    <property type="entry name" value="Bet v1-like"/>
    <property type="match status" value="1"/>
</dbReference>
<comment type="similarity">
    <text evidence="1">Belongs to the AHA1 family.</text>
</comment>
<dbReference type="InterPro" id="IPR013538">
    <property type="entry name" value="ASHA1/2-like_C"/>
</dbReference>
<evidence type="ECO:0000313" key="4">
    <source>
        <dbReference type="EMBL" id="BCJ69509.1"/>
    </source>
</evidence>
<accession>A0A810NBP3</accession>
<dbReference type="KEGG" id="pry:Prubr_65300"/>
<evidence type="ECO:0000259" key="3">
    <source>
        <dbReference type="Pfam" id="PF08327"/>
    </source>
</evidence>
<evidence type="ECO:0000256" key="2">
    <source>
        <dbReference type="SAM" id="MobiDB-lite"/>
    </source>
</evidence>
<dbReference type="Pfam" id="PF08327">
    <property type="entry name" value="AHSA1"/>
    <property type="match status" value="1"/>
</dbReference>
<dbReference type="Proteomes" id="UP000680866">
    <property type="component" value="Chromosome"/>
</dbReference>
<reference evidence="4" key="1">
    <citation type="submission" date="2020-08" db="EMBL/GenBank/DDBJ databases">
        <title>Whole genome shotgun sequence of Polymorphospora rubra NBRC 101157.</title>
        <authorList>
            <person name="Komaki H."/>
            <person name="Tamura T."/>
        </authorList>
    </citation>
    <scope>NUCLEOTIDE SEQUENCE</scope>
    <source>
        <strain evidence="4">NBRC 101157</strain>
    </source>
</reference>
<feature type="domain" description="Activator of Hsp90 ATPase homologue 1/2-like C-terminal" evidence="3">
    <location>
        <begin position="49"/>
        <end position="183"/>
    </location>
</feature>
<gene>
    <name evidence="4" type="ORF">Prubr_65300</name>
</gene>
<protein>
    <submittedName>
        <fullName evidence="4">Activator of HSP90 ATPase</fullName>
    </submittedName>
</protein>
<name>A0A810NBP3_9ACTN</name>
<feature type="region of interest" description="Disordered" evidence="2">
    <location>
        <begin position="1"/>
        <end position="20"/>
    </location>
</feature>
<sequence>MITLDKAKAAKTRGGVGTRPEFERGETYYPRMTNDPIAPDLEVTRVLAASPQQIWSAWVDSDAIAYWWGPDGFTSTVRELDLRDGGRFDVVMHGPDGARYENVYLFEDVEVDKRVAYLHQGSEEHGLAPSRSTMIIEEEDADAPRTRVTLRSFYASDADRKRHLEDFQAAAGASQLLERLERVAIQG</sequence>
<evidence type="ECO:0000313" key="5">
    <source>
        <dbReference type="Proteomes" id="UP000680866"/>
    </source>
</evidence>
<dbReference type="EMBL" id="AP023359">
    <property type="protein sequence ID" value="BCJ69509.1"/>
    <property type="molecule type" value="Genomic_DNA"/>
</dbReference>
<dbReference type="Gene3D" id="3.30.530.20">
    <property type="match status" value="1"/>
</dbReference>
<organism evidence="4 5">
    <name type="scientific">Polymorphospora rubra</name>
    <dbReference type="NCBI Taxonomy" id="338584"/>
    <lineage>
        <taxon>Bacteria</taxon>
        <taxon>Bacillati</taxon>
        <taxon>Actinomycetota</taxon>
        <taxon>Actinomycetes</taxon>
        <taxon>Micromonosporales</taxon>
        <taxon>Micromonosporaceae</taxon>
        <taxon>Polymorphospora</taxon>
    </lineage>
</organism>
<keyword evidence="5" id="KW-1185">Reference proteome</keyword>
<dbReference type="AlphaFoldDB" id="A0A810NBP3"/>
<evidence type="ECO:0000256" key="1">
    <source>
        <dbReference type="ARBA" id="ARBA00006817"/>
    </source>
</evidence>
<dbReference type="InterPro" id="IPR023393">
    <property type="entry name" value="START-like_dom_sf"/>
</dbReference>
<proteinExistence type="inferred from homology"/>